<gene>
    <name evidence="12" type="ORF">INT46_000493</name>
</gene>
<proteinExistence type="inferred from homology"/>
<dbReference type="PANTHER" id="PTHR10972:SF203">
    <property type="entry name" value="OXYSTEROL-BINDING PROTEIN HOMOLOG 3"/>
    <property type="match status" value="1"/>
</dbReference>
<dbReference type="SUPFAM" id="SSF50729">
    <property type="entry name" value="PH domain-like"/>
    <property type="match status" value="1"/>
</dbReference>
<dbReference type="Gene3D" id="3.30.70.3490">
    <property type="match status" value="1"/>
</dbReference>
<keyword evidence="3" id="KW-0813">Transport</keyword>
<evidence type="ECO:0000256" key="7">
    <source>
        <dbReference type="ARBA" id="ARBA00023121"/>
    </source>
</evidence>
<comment type="subcellular location">
    <subcellularLocation>
        <location evidence="1">Cytoplasm</location>
    </subcellularLocation>
</comment>
<dbReference type="InterPro" id="IPR041680">
    <property type="entry name" value="PH_8"/>
</dbReference>
<comment type="similarity">
    <text evidence="2 8">Belongs to the OSBP family.</text>
</comment>
<sequence length="904" mass="103713">MEVVQVQPRDFYLHYIYVPVEGTTIRWTFTTKKNNIAFGLYRRLGQIPLPSSSDIVLKAQQARSNQLKLSALSKKTDEELSAHNNSNYTRARSKSIASEKLREKDDWIELIPIEHVNSVKAKVEGSYTVRNAGNFILVFDNTFSKNTPKVVTFSVALVDPNMEQSLEHPQTEISGWLLKKRRKKLQGWAKRWFELSKAGVLSYSATPTSLTRGSIQILLATISLNPQQRIIHIDSGSTLFHLRCQTNDEFKEWTQALKTYRDDEFLHKGYAGTQQQQQQQQEQNATSHPEIQLPTFLSATSFVADYHSADMIWSQIDTGIRNAELLSSNITILKKNTELLLDRENTSESYALAKESDMIISLATEQARQWREIQVTIQHLFKGDSTLNNLSMTRTQSKIKIPIEDDHKSQKTENYNLLRTNSNNTSCSSIQNSFMSDQFFDAESIILAEEDEDYSDHQNTVSTGDSSTVSTTDEEESEEEEKLVSNKALRQSRLIDIIYEPSSFHRRQILPSPAKDNGVSALSVFRKNIGKDLSQIAMPVSMNEPLSMLEKSCEDLEYSELLEKAAQCENSMDRIMYVAAFAISGYSSSQWRSGRKPFNPIMSETYECIRPDKGFRFISEKVSHHPLIIASHAESKTYQYWQCTKIKSKFWGKSMEFMTEGTFHVNLNDDEHYTFTKPSSWIRNMLAGEKYLEHVGEMKVVNQKTGEYGLISFKEGTGGGLFSAPKERNNVVGTFYTEDGTKSKKMVGKWSDGLAEDINMDGHTLSVLWKAKAPTNPDFGKKYYGFSQFAIELNEITPIERDKLPKTDSRCRPDQRLYEEGEIDQADEEKSRIEKMQRKTRAYYEEKGTSWDPRWFKLKEDPYEEPGFYPVSSNVDVGHSWQFAGEYWNTRETGEWPNDIPDLW</sequence>
<organism evidence="12 13">
    <name type="scientific">Mucor plumbeus</name>
    <dbReference type="NCBI Taxonomy" id="97098"/>
    <lineage>
        <taxon>Eukaryota</taxon>
        <taxon>Fungi</taxon>
        <taxon>Fungi incertae sedis</taxon>
        <taxon>Mucoromycota</taxon>
        <taxon>Mucoromycotina</taxon>
        <taxon>Mucoromycetes</taxon>
        <taxon>Mucorales</taxon>
        <taxon>Mucorineae</taxon>
        <taxon>Mucoraceae</taxon>
        <taxon>Mucor</taxon>
    </lineage>
</organism>
<protein>
    <recommendedName>
        <fullName evidence="14">Oxysterol-binding protein</fullName>
    </recommendedName>
</protein>
<dbReference type="SMART" id="SM00233">
    <property type="entry name" value="PH"/>
    <property type="match status" value="1"/>
</dbReference>
<evidence type="ECO:0008006" key="14">
    <source>
        <dbReference type="Google" id="ProtNLM"/>
    </source>
</evidence>
<feature type="region of interest" description="Disordered" evidence="9">
    <location>
        <begin position="452"/>
        <end position="482"/>
    </location>
</feature>
<evidence type="ECO:0000256" key="1">
    <source>
        <dbReference type="ARBA" id="ARBA00004496"/>
    </source>
</evidence>
<keyword evidence="6" id="KW-0445">Lipid transport</keyword>
<evidence type="ECO:0000256" key="6">
    <source>
        <dbReference type="ARBA" id="ARBA00023055"/>
    </source>
</evidence>
<dbReference type="InterPro" id="IPR018494">
    <property type="entry name" value="Oxysterol-bd_CS"/>
</dbReference>
<dbReference type="PROSITE" id="PS50866">
    <property type="entry name" value="GOLD"/>
    <property type="match status" value="1"/>
</dbReference>
<reference evidence="12" key="1">
    <citation type="submission" date="2020-12" db="EMBL/GenBank/DDBJ databases">
        <title>Metabolic potential, ecology and presence of endohyphal bacteria is reflected in genomic diversity of Mucoromycotina.</title>
        <authorList>
            <person name="Muszewska A."/>
            <person name="Okrasinska A."/>
            <person name="Steczkiewicz K."/>
            <person name="Drgas O."/>
            <person name="Orlowska M."/>
            <person name="Perlinska-Lenart U."/>
            <person name="Aleksandrzak-Piekarczyk T."/>
            <person name="Szatraj K."/>
            <person name="Zielenkiewicz U."/>
            <person name="Pilsyk S."/>
            <person name="Malc E."/>
            <person name="Mieczkowski P."/>
            <person name="Kruszewska J.S."/>
            <person name="Biernat P."/>
            <person name="Pawlowska J."/>
        </authorList>
    </citation>
    <scope>NUCLEOTIDE SEQUENCE</scope>
    <source>
        <strain evidence="12">CBS 226.32</strain>
    </source>
</reference>
<evidence type="ECO:0000256" key="2">
    <source>
        <dbReference type="ARBA" id="ARBA00008842"/>
    </source>
</evidence>
<dbReference type="SUPFAM" id="SSF144000">
    <property type="entry name" value="Oxysterol-binding protein-like"/>
    <property type="match status" value="1"/>
</dbReference>
<feature type="domain" description="PH" evidence="10">
    <location>
        <begin position="170"/>
        <end position="262"/>
    </location>
</feature>
<dbReference type="InterPro" id="IPR037239">
    <property type="entry name" value="OSBP_sf"/>
</dbReference>
<accession>A0A8H7R1N0</accession>
<dbReference type="GO" id="GO:0006897">
    <property type="term" value="P:endocytosis"/>
    <property type="evidence" value="ECO:0007669"/>
    <property type="project" value="TreeGrafter"/>
</dbReference>
<evidence type="ECO:0000256" key="8">
    <source>
        <dbReference type="RuleBase" id="RU003844"/>
    </source>
</evidence>
<comment type="caution">
    <text evidence="12">The sequence shown here is derived from an EMBL/GenBank/DDBJ whole genome shotgun (WGS) entry which is preliminary data.</text>
</comment>
<keyword evidence="7" id="KW-0446">Lipid-binding</keyword>
<dbReference type="InterPro" id="IPR000648">
    <property type="entry name" value="Oxysterol-bd"/>
</dbReference>
<dbReference type="GO" id="GO:0097038">
    <property type="term" value="C:perinuclear endoplasmic reticulum"/>
    <property type="evidence" value="ECO:0007669"/>
    <property type="project" value="TreeGrafter"/>
</dbReference>
<dbReference type="InterPro" id="IPR011993">
    <property type="entry name" value="PH-like_dom_sf"/>
</dbReference>
<dbReference type="Pfam" id="PF01237">
    <property type="entry name" value="Oxysterol_BP"/>
    <property type="match status" value="1"/>
</dbReference>
<dbReference type="GO" id="GO:0005886">
    <property type="term" value="C:plasma membrane"/>
    <property type="evidence" value="ECO:0007669"/>
    <property type="project" value="TreeGrafter"/>
</dbReference>
<dbReference type="FunFam" id="2.40.160.120:FF:000001">
    <property type="entry name" value="Oxysterol-binding protein"/>
    <property type="match status" value="1"/>
</dbReference>
<dbReference type="Proteomes" id="UP000650833">
    <property type="component" value="Unassembled WGS sequence"/>
</dbReference>
<dbReference type="PROSITE" id="PS50003">
    <property type="entry name" value="PH_DOMAIN"/>
    <property type="match status" value="1"/>
</dbReference>
<evidence type="ECO:0000256" key="3">
    <source>
        <dbReference type="ARBA" id="ARBA00022448"/>
    </source>
</evidence>
<dbReference type="GO" id="GO:0034727">
    <property type="term" value="P:piecemeal microautophagy of the nucleus"/>
    <property type="evidence" value="ECO:0007669"/>
    <property type="project" value="TreeGrafter"/>
</dbReference>
<dbReference type="InterPro" id="IPR001849">
    <property type="entry name" value="PH_domain"/>
</dbReference>
<feature type="domain" description="GOLD" evidence="11">
    <location>
        <begin position="1"/>
        <end position="157"/>
    </location>
</feature>
<feature type="compositionally biased region" description="Acidic residues" evidence="9">
    <location>
        <begin position="472"/>
        <end position="481"/>
    </location>
</feature>
<dbReference type="InterPro" id="IPR036598">
    <property type="entry name" value="GOLD_dom_sf"/>
</dbReference>
<dbReference type="Pfam" id="PF15409">
    <property type="entry name" value="PH_8"/>
    <property type="match status" value="1"/>
</dbReference>
<dbReference type="GO" id="GO:0005829">
    <property type="term" value="C:cytosol"/>
    <property type="evidence" value="ECO:0007669"/>
    <property type="project" value="TreeGrafter"/>
</dbReference>
<evidence type="ECO:0000256" key="5">
    <source>
        <dbReference type="ARBA" id="ARBA00022553"/>
    </source>
</evidence>
<dbReference type="Gene3D" id="2.60.120.680">
    <property type="entry name" value="GOLD domain"/>
    <property type="match status" value="1"/>
</dbReference>
<keyword evidence="13" id="KW-1185">Reference proteome</keyword>
<dbReference type="GO" id="GO:0030011">
    <property type="term" value="P:maintenance of cell polarity"/>
    <property type="evidence" value="ECO:0007669"/>
    <property type="project" value="TreeGrafter"/>
</dbReference>
<evidence type="ECO:0000313" key="12">
    <source>
        <dbReference type="EMBL" id="KAG2202834.1"/>
    </source>
</evidence>
<dbReference type="Gene3D" id="2.40.160.120">
    <property type="match status" value="1"/>
</dbReference>
<name>A0A8H7R1N0_9FUNG</name>
<keyword evidence="4" id="KW-0963">Cytoplasm</keyword>
<dbReference type="InterPro" id="IPR009038">
    <property type="entry name" value="GOLD_dom"/>
</dbReference>
<dbReference type="GO" id="GO:0120009">
    <property type="term" value="P:intermembrane lipid transfer"/>
    <property type="evidence" value="ECO:0007669"/>
    <property type="project" value="UniProtKB-ARBA"/>
</dbReference>
<dbReference type="GO" id="GO:0032541">
    <property type="term" value="C:cortical endoplasmic reticulum"/>
    <property type="evidence" value="ECO:0007669"/>
    <property type="project" value="TreeGrafter"/>
</dbReference>
<evidence type="ECO:0000256" key="4">
    <source>
        <dbReference type="ARBA" id="ARBA00022490"/>
    </source>
</evidence>
<dbReference type="Gene3D" id="2.30.29.30">
    <property type="entry name" value="Pleckstrin-homology domain (PH domain)/Phosphotyrosine-binding domain (PTB)"/>
    <property type="match status" value="1"/>
</dbReference>
<dbReference type="GO" id="GO:0035621">
    <property type="term" value="P:ER to Golgi ceramide transport"/>
    <property type="evidence" value="ECO:0007669"/>
    <property type="project" value="TreeGrafter"/>
</dbReference>
<evidence type="ECO:0000259" key="10">
    <source>
        <dbReference type="PROSITE" id="PS50003"/>
    </source>
</evidence>
<dbReference type="CDD" id="cd13289">
    <property type="entry name" value="PH_Osh3p_yeast"/>
    <property type="match status" value="1"/>
</dbReference>
<dbReference type="OrthoDB" id="1854502at2759"/>
<dbReference type="AlphaFoldDB" id="A0A8H7R1N0"/>
<evidence type="ECO:0000256" key="9">
    <source>
        <dbReference type="SAM" id="MobiDB-lite"/>
    </source>
</evidence>
<keyword evidence="5" id="KW-0597">Phosphoprotein</keyword>
<evidence type="ECO:0000313" key="13">
    <source>
        <dbReference type="Proteomes" id="UP000650833"/>
    </source>
</evidence>
<dbReference type="PANTHER" id="PTHR10972">
    <property type="entry name" value="OXYSTEROL-BINDING PROTEIN-RELATED"/>
    <property type="match status" value="1"/>
</dbReference>
<feature type="compositionally biased region" description="Low complexity" evidence="9">
    <location>
        <begin position="460"/>
        <end position="471"/>
    </location>
</feature>
<dbReference type="GO" id="GO:0032934">
    <property type="term" value="F:sterol binding"/>
    <property type="evidence" value="ECO:0007669"/>
    <property type="project" value="TreeGrafter"/>
</dbReference>
<evidence type="ECO:0000259" key="11">
    <source>
        <dbReference type="PROSITE" id="PS50866"/>
    </source>
</evidence>
<dbReference type="SUPFAM" id="SSF101576">
    <property type="entry name" value="Supernatant protein factor (SPF), C-terminal domain"/>
    <property type="match status" value="1"/>
</dbReference>
<dbReference type="PROSITE" id="PS01013">
    <property type="entry name" value="OSBP"/>
    <property type="match status" value="1"/>
</dbReference>
<dbReference type="GO" id="GO:0006887">
    <property type="term" value="P:exocytosis"/>
    <property type="evidence" value="ECO:0007669"/>
    <property type="project" value="TreeGrafter"/>
</dbReference>
<dbReference type="EMBL" id="JAEPRC010000247">
    <property type="protein sequence ID" value="KAG2202834.1"/>
    <property type="molecule type" value="Genomic_DNA"/>
</dbReference>